<dbReference type="RefSeq" id="WP_169419729.1">
    <property type="nucleotide sequence ID" value="NZ_JABBFX010000001.1"/>
</dbReference>
<evidence type="ECO:0000313" key="1">
    <source>
        <dbReference type="EMBL" id="NML45653.1"/>
    </source>
</evidence>
<reference evidence="1 2" key="1">
    <citation type="submission" date="2020-04" db="EMBL/GenBank/DDBJ databases">
        <title>Ramlibacter sp. G-1-2-2 isolated from soil.</title>
        <authorList>
            <person name="Dahal R.H."/>
        </authorList>
    </citation>
    <scope>NUCLEOTIDE SEQUENCE [LARGE SCALE GENOMIC DNA]</scope>
    <source>
        <strain evidence="1 2">G-1-2-2</strain>
    </source>
</reference>
<comment type="caution">
    <text evidence="1">The sequence shown here is derived from an EMBL/GenBank/DDBJ whole genome shotgun (WGS) entry which is preliminary data.</text>
</comment>
<sequence length="228" mass="25347">MFERIKKAFLRDAKGPSGAPASQLSAHGPLSEWAHSRGMTFSNAALSSAVSMQGKVGGRSWKMELGRPTRDYIGGEELRARAELGVNDEVAAMIINRPLKESLERRAYSMITDTLQTTASPNLPEEMRWLAMYDEIGWEAVADAFWQRYAVLSDRREHALAWVDSNLVNLLLHWPQPGPSASTPFLVVLLRGKCYLRMQYQPADTSTLEHAATIFTSACESALSGFKK</sequence>
<protein>
    <submittedName>
        <fullName evidence="1">Uncharacterized protein</fullName>
    </submittedName>
</protein>
<dbReference type="AlphaFoldDB" id="A0A848HB03"/>
<dbReference type="Proteomes" id="UP000541185">
    <property type="component" value="Unassembled WGS sequence"/>
</dbReference>
<organism evidence="1 2">
    <name type="scientific">Ramlibacter agri</name>
    <dbReference type="NCBI Taxonomy" id="2728837"/>
    <lineage>
        <taxon>Bacteria</taxon>
        <taxon>Pseudomonadati</taxon>
        <taxon>Pseudomonadota</taxon>
        <taxon>Betaproteobacteria</taxon>
        <taxon>Burkholderiales</taxon>
        <taxon>Comamonadaceae</taxon>
        <taxon>Ramlibacter</taxon>
    </lineage>
</organism>
<keyword evidence="2" id="KW-1185">Reference proteome</keyword>
<dbReference type="EMBL" id="JABBFX010000001">
    <property type="protein sequence ID" value="NML45653.1"/>
    <property type="molecule type" value="Genomic_DNA"/>
</dbReference>
<gene>
    <name evidence="1" type="ORF">HHL11_18035</name>
</gene>
<evidence type="ECO:0000313" key="2">
    <source>
        <dbReference type="Proteomes" id="UP000541185"/>
    </source>
</evidence>
<accession>A0A848HB03</accession>
<name>A0A848HB03_9BURK</name>
<proteinExistence type="predicted"/>